<dbReference type="HAMAP" id="MF_01925">
    <property type="entry name" value="P5C_reductase"/>
    <property type="match status" value="1"/>
</dbReference>
<dbReference type="PANTHER" id="PTHR11645">
    <property type="entry name" value="PYRROLINE-5-CARBOXYLATE REDUCTASE"/>
    <property type="match status" value="1"/>
</dbReference>
<feature type="domain" description="Pyrroline-5-carboxylate reductase dimerisation" evidence="11">
    <location>
        <begin position="161"/>
        <end position="261"/>
    </location>
</feature>
<organism evidence="12 13">
    <name type="scientific">Schleiferilactobacillus perolens DSM 12744</name>
    <dbReference type="NCBI Taxonomy" id="1423792"/>
    <lineage>
        <taxon>Bacteria</taxon>
        <taxon>Bacillati</taxon>
        <taxon>Bacillota</taxon>
        <taxon>Bacilli</taxon>
        <taxon>Lactobacillales</taxon>
        <taxon>Lactobacillaceae</taxon>
        <taxon>Schleiferilactobacillus</taxon>
    </lineage>
</organism>
<dbReference type="Gene3D" id="1.10.3730.10">
    <property type="entry name" value="ProC C-terminal domain-like"/>
    <property type="match status" value="1"/>
</dbReference>
<dbReference type="EC" id="1.5.1.2" evidence="6 7"/>
<dbReference type="NCBIfam" id="TIGR00112">
    <property type="entry name" value="proC"/>
    <property type="match status" value="1"/>
</dbReference>
<evidence type="ECO:0000256" key="7">
    <source>
        <dbReference type="NCBIfam" id="TIGR00112"/>
    </source>
</evidence>
<comment type="similarity">
    <text evidence="1 6">Belongs to the pyrroline-5-carboxylate reductase family.</text>
</comment>
<evidence type="ECO:0000259" key="11">
    <source>
        <dbReference type="Pfam" id="PF14748"/>
    </source>
</evidence>
<comment type="caution">
    <text evidence="12">The sequence shown here is derived from an EMBL/GenBank/DDBJ whole genome shotgun (WGS) entry which is preliminary data.</text>
</comment>
<dbReference type="UniPathway" id="UPA00098">
    <property type="reaction ID" value="UER00361"/>
</dbReference>
<keyword evidence="9" id="KW-0812">Transmembrane</keyword>
<dbReference type="InterPro" id="IPR028939">
    <property type="entry name" value="P5C_Rdtase_cat_N"/>
</dbReference>
<dbReference type="InterPro" id="IPR008927">
    <property type="entry name" value="6-PGluconate_DH-like_C_sf"/>
</dbReference>
<dbReference type="OrthoDB" id="9805754at2"/>
<feature type="binding site" evidence="8">
    <location>
        <begin position="7"/>
        <end position="12"/>
    </location>
    <ligand>
        <name>NADP(+)</name>
        <dbReference type="ChEBI" id="CHEBI:58349"/>
    </ligand>
</feature>
<keyword evidence="9" id="KW-0472">Membrane</keyword>
<dbReference type="InterPro" id="IPR000304">
    <property type="entry name" value="Pyrroline-COOH_reductase"/>
</dbReference>
<dbReference type="AlphaFoldDB" id="A0A0R1N499"/>
<keyword evidence="6" id="KW-0028">Amino-acid biosynthesis</keyword>
<dbReference type="PATRIC" id="fig|1423792.3.peg.3163"/>
<dbReference type="Pfam" id="PF03807">
    <property type="entry name" value="F420_oxidored"/>
    <property type="match status" value="1"/>
</dbReference>
<dbReference type="GO" id="GO:0004735">
    <property type="term" value="F:pyrroline-5-carboxylate reductase activity"/>
    <property type="evidence" value="ECO:0007669"/>
    <property type="project" value="UniProtKB-UniRule"/>
</dbReference>
<dbReference type="Pfam" id="PF14748">
    <property type="entry name" value="P5CR_dimer"/>
    <property type="match status" value="1"/>
</dbReference>
<proteinExistence type="inferred from homology"/>
<dbReference type="STRING" id="1423792.FD09_GL003072"/>
<dbReference type="FunFam" id="1.10.3730.10:FF:000001">
    <property type="entry name" value="Pyrroline-5-carboxylate reductase"/>
    <property type="match status" value="1"/>
</dbReference>
<evidence type="ECO:0000259" key="10">
    <source>
        <dbReference type="Pfam" id="PF03807"/>
    </source>
</evidence>
<feature type="domain" description="Pyrroline-5-carboxylate reductase catalytic N-terminal" evidence="10">
    <location>
        <begin position="3"/>
        <end position="94"/>
    </location>
</feature>
<dbReference type="EMBL" id="AZEC01000009">
    <property type="protein sequence ID" value="KRL12202.1"/>
    <property type="molecule type" value="Genomic_DNA"/>
</dbReference>
<dbReference type="PANTHER" id="PTHR11645:SF0">
    <property type="entry name" value="PYRROLINE-5-CARBOXYLATE REDUCTASE 3"/>
    <property type="match status" value="1"/>
</dbReference>
<dbReference type="SUPFAM" id="SSF48179">
    <property type="entry name" value="6-phosphogluconate dehydrogenase C-terminal domain-like"/>
    <property type="match status" value="1"/>
</dbReference>
<evidence type="ECO:0000256" key="5">
    <source>
        <dbReference type="ARBA" id="ARBA00058118"/>
    </source>
</evidence>
<evidence type="ECO:0000256" key="4">
    <source>
        <dbReference type="ARBA" id="ARBA00023002"/>
    </source>
</evidence>
<dbReference type="InterPro" id="IPR029036">
    <property type="entry name" value="P5CR_dimer"/>
</dbReference>
<protein>
    <recommendedName>
        <fullName evidence="6 7">Pyrroline-5-carboxylate reductase</fullName>
        <shortName evidence="6">P5C reductase</shortName>
        <shortName evidence="6">P5CR</shortName>
        <ecNumber evidence="6 7">1.5.1.2</ecNumber>
    </recommendedName>
    <alternativeName>
        <fullName evidence="6">PCA reductase</fullName>
    </alternativeName>
</protein>
<keyword evidence="6" id="KW-0963">Cytoplasm</keyword>
<evidence type="ECO:0000256" key="6">
    <source>
        <dbReference type="HAMAP-Rule" id="MF_01925"/>
    </source>
</evidence>
<sequence>MVKIGFIGSGHMVTAEIIGTLHAGVPADDLFVTSHTPAHYQAVAKQYGIHGVASNAEVLQQADIVVLATPPATAEPILNSLANQWRAGQILVSVIGNVSVADLVRFSKTPTLPVVRLLPNVNVATGSGMTAYAVSDQVHDAELAQVMDWQKSLGEMMALPEDLFSAFVGLAGSSPAFIFVAIDMLARMGVKYGIPMKDARKIAAQVFKGSADQVLATGTNPWDLADAVSSPGGSTVRGMVALESSGFFAGLADAVKATVEKD</sequence>
<accession>A0A0R1N499</accession>
<dbReference type="RefSeq" id="WP_057820956.1">
    <property type="nucleotide sequence ID" value="NZ_AZEC01000009.1"/>
</dbReference>
<comment type="catalytic activity">
    <reaction evidence="6">
        <text>L-proline + NAD(+) = (S)-1-pyrroline-5-carboxylate + NADH + 2 H(+)</text>
        <dbReference type="Rhea" id="RHEA:14105"/>
        <dbReference type="ChEBI" id="CHEBI:15378"/>
        <dbReference type="ChEBI" id="CHEBI:17388"/>
        <dbReference type="ChEBI" id="CHEBI:57540"/>
        <dbReference type="ChEBI" id="CHEBI:57945"/>
        <dbReference type="ChEBI" id="CHEBI:60039"/>
        <dbReference type="EC" id="1.5.1.2"/>
    </reaction>
</comment>
<keyword evidence="2 6" id="KW-0641">Proline biosynthesis</keyword>
<evidence type="ECO:0000256" key="1">
    <source>
        <dbReference type="ARBA" id="ARBA00005525"/>
    </source>
</evidence>
<keyword evidence="9" id="KW-1133">Transmembrane helix</keyword>
<evidence type="ECO:0000256" key="8">
    <source>
        <dbReference type="PIRSR" id="PIRSR000193-1"/>
    </source>
</evidence>
<keyword evidence="13" id="KW-1185">Reference proteome</keyword>
<evidence type="ECO:0000313" key="12">
    <source>
        <dbReference type="EMBL" id="KRL12202.1"/>
    </source>
</evidence>
<keyword evidence="3 6" id="KW-0521">NADP</keyword>
<evidence type="ECO:0000313" key="13">
    <source>
        <dbReference type="Proteomes" id="UP000051330"/>
    </source>
</evidence>
<dbReference type="GO" id="GO:0005737">
    <property type="term" value="C:cytoplasm"/>
    <property type="evidence" value="ECO:0007669"/>
    <property type="project" value="UniProtKB-SubCell"/>
</dbReference>
<comment type="subcellular location">
    <subcellularLocation>
        <location evidence="6">Cytoplasm</location>
    </subcellularLocation>
</comment>
<evidence type="ECO:0000256" key="3">
    <source>
        <dbReference type="ARBA" id="ARBA00022857"/>
    </source>
</evidence>
<gene>
    <name evidence="6" type="primary">proC</name>
    <name evidence="12" type="ORF">FD09_GL003072</name>
</gene>
<comment type="pathway">
    <text evidence="6">Amino-acid biosynthesis; L-proline biosynthesis; L-proline from L-glutamate 5-semialdehyde: step 1/1.</text>
</comment>
<dbReference type="PIRSF" id="PIRSF000193">
    <property type="entry name" value="Pyrrol-5-carb_rd"/>
    <property type="match status" value="1"/>
</dbReference>
<reference evidence="12 13" key="1">
    <citation type="journal article" date="2015" name="Genome Announc.">
        <title>Expanding the biotechnology potential of lactobacilli through comparative genomics of 213 strains and associated genera.</title>
        <authorList>
            <person name="Sun Z."/>
            <person name="Harris H.M."/>
            <person name="McCann A."/>
            <person name="Guo C."/>
            <person name="Argimon S."/>
            <person name="Zhang W."/>
            <person name="Yang X."/>
            <person name="Jeffery I.B."/>
            <person name="Cooney J.C."/>
            <person name="Kagawa T.F."/>
            <person name="Liu W."/>
            <person name="Song Y."/>
            <person name="Salvetti E."/>
            <person name="Wrobel A."/>
            <person name="Rasinkangas P."/>
            <person name="Parkhill J."/>
            <person name="Rea M.C."/>
            <person name="O'Sullivan O."/>
            <person name="Ritari J."/>
            <person name="Douillard F.P."/>
            <person name="Paul Ross R."/>
            <person name="Yang R."/>
            <person name="Briner A.E."/>
            <person name="Felis G.E."/>
            <person name="de Vos W.M."/>
            <person name="Barrangou R."/>
            <person name="Klaenhammer T.R."/>
            <person name="Caufield P.W."/>
            <person name="Cui Y."/>
            <person name="Zhang H."/>
            <person name="O'Toole P.W."/>
        </authorList>
    </citation>
    <scope>NUCLEOTIDE SEQUENCE [LARGE SCALE GENOMIC DNA]</scope>
    <source>
        <strain evidence="12 13">DSM 12744</strain>
    </source>
</reference>
<dbReference type="InterPro" id="IPR036291">
    <property type="entry name" value="NAD(P)-bd_dom_sf"/>
</dbReference>
<keyword evidence="4 6" id="KW-0560">Oxidoreductase</keyword>
<comment type="catalytic activity">
    <reaction evidence="6">
        <text>L-proline + NADP(+) = (S)-1-pyrroline-5-carboxylate + NADPH + 2 H(+)</text>
        <dbReference type="Rhea" id="RHEA:14109"/>
        <dbReference type="ChEBI" id="CHEBI:15378"/>
        <dbReference type="ChEBI" id="CHEBI:17388"/>
        <dbReference type="ChEBI" id="CHEBI:57783"/>
        <dbReference type="ChEBI" id="CHEBI:58349"/>
        <dbReference type="ChEBI" id="CHEBI:60039"/>
        <dbReference type="EC" id="1.5.1.2"/>
    </reaction>
</comment>
<evidence type="ECO:0000256" key="9">
    <source>
        <dbReference type="SAM" id="Phobius"/>
    </source>
</evidence>
<dbReference type="Gene3D" id="3.40.50.720">
    <property type="entry name" value="NAD(P)-binding Rossmann-like Domain"/>
    <property type="match status" value="1"/>
</dbReference>
<dbReference type="GO" id="GO:0055129">
    <property type="term" value="P:L-proline biosynthetic process"/>
    <property type="evidence" value="ECO:0007669"/>
    <property type="project" value="UniProtKB-UniRule"/>
</dbReference>
<feature type="binding site" evidence="8">
    <location>
        <position position="55"/>
    </location>
    <ligand>
        <name>NADPH</name>
        <dbReference type="ChEBI" id="CHEBI:57783"/>
    </ligand>
</feature>
<dbReference type="SUPFAM" id="SSF51735">
    <property type="entry name" value="NAD(P)-binding Rossmann-fold domains"/>
    <property type="match status" value="1"/>
</dbReference>
<feature type="transmembrane region" description="Helical" evidence="9">
    <location>
        <begin position="163"/>
        <end position="186"/>
    </location>
</feature>
<feature type="binding site" evidence="8">
    <location>
        <position position="34"/>
    </location>
    <ligand>
        <name>NADP(+)</name>
        <dbReference type="ChEBI" id="CHEBI:58349"/>
    </ligand>
</feature>
<dbReference type="Proteomes" id="UP000051330">
    <property type="component" value="Unassembled WGS sequence"/>
</dbReference>
<name>A0A0R1N499_9LACO</name>
<feature type="binding site" evidence="8">
    <location>
        <begin position="68"/>
        <end position="71"/>
    </location>
    <ligand>
        <name>NADP(+)</name>
        <dbReference type="ChEBI" id="CHEBI:58349"/>
    </ligand>
</feature>
<evidence type="ECO:0000256" key="2">
    <source>
        <dbReference type="ARBA" id="ARBA00022650"/>
    </source>
</evidence>
<comment type="function">
    <text evidence="5 6">Catalyzes the reduction of 1-pyrroline-5-carboxylate (PCA) to L-proline.</text>
</comment>